<dbReference type="Proteomes" id="UP000050535">
    <property type="component" value="Unassembled WGS sequence"/>
</dbReference>
<sequence length="79" mass="7918">MGLLYPDVLRTEDLPGRANSAGAWAMLAVPLVWIGIAVFVLGGAPGSTAQVGLGAAGFLVTAVAAYAAGENFSTIVRDA</sequence>
<keyword evidence="3" id="KW-1185">Reference proteome</keyword>
<evidence type="ECO:0000313" key="3">
    <source>
        <dbReference type="Proteomes" id="UP000050535"/>
    </source>
</evidence>
<accession>A0A0N8I002</accession>
<gene>
    <name evidence="2" type="ORF">SY89_01680</name>
</gene>
<dbReference type="EMBL" id="LGUC01000001">
    <property type="protein sequence ID" value="KPN30939.1"/>
    <property type="molecule type" value="Genomic_DNA"/>
</dbReference>
<keyword evidence="1" id="KW-0472">Membrane</keyword>
<reference evidence="3" key="1">
    <citation type="submission" date="2013-11" db="EMBL/GenBank/DDBJ databases">
        <authorList>
            <person name="Hoang H.T."/>
            <person name="Killian M.L."/>
            <person name="Madson D.M."/>
            <person name="Arruda P.H.E."/>
            <person name="Sun D."/>
            <person name="Schwartz K.J."/>
            <person name="Yoon K."/>
        </authorList>
    </citation>
    <scope>NUCLEOTIDE SEQUENCE [LARGE SCALE GENOMIC DNA]</scope>
    <source>
        <strain evidence="3">CDK2</strain>
    </source>
</reference>
<name>A0A0N8I002_9EURY</name>
<feature type="transmembrane region" description="Helical" evidence="1">
    <location>
        <begin position="23"/>
        <end position="44"/>
    </location>
</feature>
<protein>
    <submittedName>
        <fullName evidence="2">Uncharacterized protein</fullName>
    </submittedName>
</protein>
<keyword evidence="1" id="KW-0812">Transmembrane</keyword>
<dbReference type="RefSeq" id="WP_054583728.1">
    <property type="nucleotide sequence ID" value="NZ_LGUC01000001.1"/>
</dbReference>
<keyword evidence="1" id="KW-1133">Transmembrane helix</keyword>
<dbReference type="STRING" id="699431.SY89_01680"/>
<comment type="caution">
    <text evidence="2">The sequence shown here is derived from an EMBL/GenBank/DDBJ whole genome shotgun (WGS) entry which is preliminary data.</text>
</comment>
<dbReference type="AlphaFoldDB" id="A0A0N8I002"/>
<organism evidence="2 3">
    <name type="scientific">Halolamina pelagica</name>
    <dbReference type="NCBI Taxonomy" id="699431"/>
    <lineage>
        <taxon>Archaea</taxon>
        <taxon>Methanobacteriati</taxon>
        <taxon>Methanobacteriota</taxon>
        <taxon>Stenosarchaea group</taxon>
        <taxon>Halobacteria</taxon>
        <taxon>Halobacteriales</taxon>
        <taxon>Haloferacaceae</taxon>
    </lineage>
</organism>
<feature type="transmembrane region" description="Helical" evidence="1">
    <location>
        <begin position="51"/>
        <end position="69"/>
    </location>
</feature>
<proteinExistence type="predicted"/>
<evidence type="ECO:0000256" key="1">
    <source>
        <dbReference type="SAM" id="Phobius"/>
    </source>
</evidence>
<evidence type="ECO:0000313" key="2">
    <source>
        <dbReference type="EMBL" id="KPN30939.1"/>
    </source>
</evidence>